<organism evidence="2 3">
    <name type="scientific">Teratosphaeria destructans</name>
    <dbReference type="NCBI Taxonomy" id="418781"/>
    <lineage>
        <taxon>Eukaryota</taxon>
        <taxon>Fungi</taxon>
        <taxon>Dikarya</taxon>
        <taxon>Ascomycota</taxon>
        <taxon>Pezizomycotina</taxon>
        <taxon>Dothideomycetes</taxon>
        <taxon>Dothideomycetidae</taxon>
        <taxon>Mycosphaerellales</taxon>
        <taxon>Teratosphaeriaceae</taxon>
        <taxon>Teratosphaeria</taxon>
    </lineage>
</organism>
<keyword evidence="3" id="KW-1185">Reference proteome</keyword>
<reference evidence="2 3" key="1">
    <citation type="journal article" date="2018" name="IMA Fungus">
        <title>IMA Genome-F 10: Nine draft genome sequences of Claviceps purpurea s.lat., including C. arundinis, C. humidiphila, and C. cf. spartinae, pseudomolecules for the pitch canker pathogen Fusarium circinatum, draft genome of Davidsoniella eucalypti, Grosmannia galeiformis, Quambalaria eucalypti, and Teratosphaeria destructans.</title>
        <authorList>
            <person name="Wingfield B.D."/>
            <person name="Liu M."/>
            <person name="Nguyen H.D."/>
            <person name="Lane F.A."/>
            <person name="Morgan S.W."/>
            <person name="De Vos L."/>
            <person name="Wilken P.M."/>
            <person name="Duong T.A."/>
            <person name="Aylward J."/>
            <person name="Coetzee M.P."/>
            <person name="Dadej K."/>
            <person name="De Beer Z.W."/>
            <person name="Findlay W."/>
            <person name="Havenga M."/>
            <person name="Kolarik M."/>
            <person name="Menzies J.G."/>
            <person name="Naidoo K."/>
            <person name="Pochopski O."/>
            <person name="Shoukouhi P."/>
            <person name="Santana Q.C."/>
            <person name="Seifert K.A."/>
            <person name="Soal N."/>
            <person name="Steenkamp E.T."/>
            <person name="Tatham C.T."/>
            <person name="van der Nest M.A."/>
            <person name="Wingfield M.J."/>
        </authorList>
    </citation>
    <scope>NUCLEOTIDE SEQUENCE [LARGE SCALE GENOMIC DNA]</scope>
    <source>
        <strain evidence="2">CMW44962</strain>
    </source>
</reference>
<feature type="region of interest" description="Disordered" evidence="1">
    <location>
        <begin position="149"/>
        <end position="199"/>
    </location>
</feature>
<proteinExistence type="predicted"/>
<evidence type="ECO:0000256" key="1">
    <source>
        <dbReference type="SAM" id="MobiDB-lite"/>
    </source>
</evidence>
<dbReference type="AlphaFoldDB" id="A0A9W7SX90"/>
<evidence type="ECO:0000313" key="3">
    <source>
        <dbReference type="Proteomes" id="UP001138500"/>
    </source>
</evidence>
<protein>
    <submittedName>
        <fullName evidence="2">Uncharacterized protein</fullName>
    </submittedName>
</protein>
<dbReference type="EMBL" id="RIBY02000735">
    <property type="protein sequence ID" value="KAH9838154.1"/>
    <property type="molecule type" value="Genomic_DNA"/>
</dbReference>
<dbReference type="Proteomes" id="UP001138500">
    <property type="component" value="Unassembled WGS sequence"/>
</dbReference>
<evidence type="ECO:0000313" key="2">
    <source>
        <dbReference type="EMBL" id="KAH9838154.1"/>
    </source>
</evidence>
<sequence>MNDIGGDETMFNNQQLSHRAKETKTSIENTRKPAIENFVATLAACLGLDTRIIEQTTTWQASQLAMAISDAIWRDKGDSSWLPEHLSAFRHRDVESSSTSSDMRLMSGSFGSPSNLLPREAIYRMSPKTMREHLLWIVCGGPEPYVEQSVVDKQESSNGDADDYEFPPGADQDAGEQDVRGSIEAADSAPDDKSLDNTYFDGFEVSGAIQSDS</sequence>
<name>A0A9W7SX90_9PEZI</name>
<feature type="region of interest" description="Disordered" evidence="1">
    <location>
        <begin position="1"/>
        <end position="22"/>
    </location>
</feature>
<reference evidence="2 3" key="2">
    <citation type="journal article" date="2021" name="Curr. Genet.">
        <title>Genetic response to nitrogen starvation in the aggressive Eucalyptus foliar pathogen Teratosphaeria destructans.</title>
        <authorList>
            <person name="Havenga M."/>
            <person name="Wingfield B.D."/>
            <person name="Wingfield M.J."/>
            <person name="Dreyer L.L."/>
            <person name="Roets F."/>
            <person name="Aylward J."/>
        </authorList>
    </citation>
    <scope>NUCLEOTIDE SEQUENCE [LARGE SCALE GENOMIC DNA]</scope>
    <source>
        <strain evidence="2">CMW44962</strain>
    </source>
</reference>
<comment type="caution">
    <text evidence="2">The sequence shown here is derived from an EMBL/GenBank/DDBJ whole genome shotgun (WGS) entry which is preliminary data.</text>
</comment>
<gene>
    <name evidence="2" type="ORF">Tdes44962_MAKER08255</name>
</gene>
<accession>A0A9W7SX90</accession>